<keyword evidence="3" id="KW-1185">Reference proteome</keyword>
<sequence length="289" mass="32754">MKHEERKISEPHVIKVNIIKELTKESTSILDKSERTETDGTLSIREGISKIPSEPLVTLPRKKSTDSDISKKRPATVPSRTRNLSPVKSSTQLLKSSSNSMIACPVHFFRGIGCSDASRSKSVGTACKCPIDACSQISSSCIKDKENKKGKRPVCSTIESKVETNATCSYPDSFDNKTYFSKYCPTGKKTNKSVKLRNYTHDFTHPCYCPGSMKPRSAVIKCNIGCKPPFPKCDPVNLHKYYQRQWRVNRIPGENMPREQRFRWCFREKISCGPPVRLKKPLRKKYDIV</sequence>
<organism evidence="2 3">
    <name type="scientific">Cryptolaemus montrouzieri</name>
    <dbReference type="NCBI Taxonomy" id="559131"/>
    <lineage>
        <taxon>Eukaryota</taxon>
        <taxon>Metazoa</taxon>
        <taxon>Ecdysozoa</taxon>
        <taxon>Arthropoda</taxon>
        <taxon>Hexapoda</taxon>
        <taxon>Insecta</taxon>
        <taxon>Pterygota</taxon>
        <taxon>Neoptera</taxon>
        <taxon>Endopterygota</taxon>
        <taxon>Coleoptera</taxon>
        <taxon>Polyphaga</taxon>
        <taxon>Cucujiformia</taxon>
        <taxon>Coccinelloidea</taxon>
        <taxon>Coccinellidae</taxon>
        <taxon>Scymninae</taxon>
        <taxon>Scymnini</taxon>
        <taxon>Cryptolaemus</taxon>
    </lineage>
</organism>
<evidence type="ECO:0000313" key="3">
    <source>
        <dbReference type="Proteomes" id="UP001516400"/>
    </source>
</evidence>
<comment type="caution">
    <text evidence="2">The sequence shown here is derived from an EMBL/GenBank/DDBJ whole genome shotgun (WGS) entry which is preliminary data.</text>
</comment>
<dbReference type="EMBL" id="JABFTP020000021">
    <property type="protein sequence ID" value="KAL3269470.1"/>
    <property type="molecule type" value="Genomic_DNA"/>
</dbReference>
<gene>
    <name evidence="2" type="ORF">HHI36_008539</name>
</gene>
<name>A0ABD2MSS9_9CUCU</name>
<feature type="compositionally biased region" description="Polar residues" evidence="1">
    <location>
        <begin position="78"/>
        <end position="87"/>
    </location>
</feature>
<reference evidence="2 3" key="1">
    <citation type="journal article" date="2021" name="BMC Biol.">
        <title>Horizontally acquired antibacterial genes associated with adaptive radiation of ladybird beetles.</title>
        <authorList>
            <person name="Li H.S."/>
            <person name="Tang X.F."/>
            <person name="Huang Y.H."/>
            <person name="Xu Z.Y."/>
            <person name="Chen M.L."/>
            <person name="Du X.Y."/>
            <person name="Qiu B.Y."/>
            <person name="Chen P.T."/>
            <person name="Zhang W."/>
            <person name="Slipinski A."/>
            <person name="Escalona H.E."/>
            <person name="Waterhouse R.M."/>
            <person name="Zwick A."/>
            <person name="Pang H."/>
        </authorList>
    </citation>
    <scope>NUCLEOTIDE SEQUENCE [LARGE SCALE GENOMIC DNA]</scope>
    <source>
        <strain evidence="2">SYSU2018</strain>
    </source>
</reference>
<accession>A0ABD2MSS9</accession>
<dbReference type="Proteomes" id="UP001516400">
    <property type="component" value="Unassembled WGS sequence"/>
</dbReference>
<dbReference type="AlphaFoldDB" id="A0ABD2MSS9"/>
<evidence type="ECO:0000313" key="2">
    <source>
        <dbReference type="EMBL" id="KAL3269470.1"/>
    </source>
</evidence>
<evidence type="ECO:0000256" key="1">
    <source>
        <dbReference type="SAM" id="MobiDB-lite"/>
    </source>
</evidence>
<protein>
    <submittedName>
        <fullName evidence="2">Uncharacterized protein</fullName>
    </submittedName>
</protein>
<proteinExistence type="predicted"/>
<feature type="region of interest" description="Disordered" evidence="1">
    <location>
        <begin position="27"/>
        <end position="92"/>
    </location>
</feature>